<name>A0A2G5V4B5_9PELO</name>
<keyword evidence="1" id="KW-0732">Signal</keyword>
<organism evidence="2 3">
    <name type="scientific">Caenorhabditis nigoni</name>
    <dbReference type="NCBI Taxonomy" id="1611254"/>
    <lineage>
        <taxon>Eukaryota</taxon>
        <taxon>Metazoa</taxon>
        <taxon>Ecdysozoa</taxon>
        <taxon>Nematoda</taxon>
        <taxon>Chromadorea</taxon>
        <taxon>Rhabditida</taxon>
        <taxon>Rhabditina</taxon>
        <taxon>Rhabditomorpha</taxon>
        <taxon>Rhabditoidea</taxon>
        <taxon>Rhabditidae</taxon>
        <taxon>Peloderinae</taxon>
        <taxon>Caenorhabditis</taxon>
    </lineage>
</organism>
<dbReference type="InterPro" id="IPR045860">
    <property type="entry name" value="Snake_toxin-like_sf"/>
</dbReference>
<evidence type="ECO:0000313" key="2">
    <source>
        <dbReference type="EMBL" id="PIC46623.1"/>
    </source>
</evidence>
<dbReference type="Proteomes" id="UP000230233">
    <property type="component" value="Chromosome II"/>
</dbReference>
<dbReference type="OrthoDB" id="5854894at2759"/>
<protein>
    <recommendedName>
        <fullName evidence="4">UPAR/Ly6 domain-containing protein</fullName>
    </recommendedName>
</protein>
<proteinExistence type="predicted"/>
<evidence type="ECO:0000313" key="3">
    <source>
        <dbReference type="Proteomes" id="UP000230233"/>
    </source>
</evidence>
<reference evidence="3" key="1">
    <citation type="submission" date="2017-10" db="EMBL/GenBank/DDBJ databases">
        <title>Rapid genome shrinkage in a self-fertile nematode reveals novel sperm competition proteins.</title>
        <authorList>
            <person name="Yin D."/>
            <person name="Schwarz E.M."/>
            <person name="Thomas C.G."/>
            <person name="Felde R.L."/>
            <person name="Korf I.F."/>
            <person name="Cutter A.D."/>
            <person name="Schartner C.M."/>
            <person name="Ralston E.J."/>
            <person name="Meyer B.J."/>
            <person name="Haag E.S."/>
        </authorList>
    </citation>
    <scope>NUCLEOTIDE SEQUENCE [LARGE SCALE GENOMIC DNA]</scope>
    <source>
        <strain evidence="3">JU1422</strain>
    </source>
</reference>
<dbReference type="EMBL" id="PDUG01000002">
    <property type="protein sequence ID" value="PIC46623.1"/>
    <property type="molecule type" value="Genomic_DNA"/>
</dbReference>
<evidence type="ECO:0008006" key="4">
    <source>
        <dbReference type="Google" id="ProtNLM"/>
    </source>
</evidence>
<accession>A0A2G5V4B5</accession>
<evidence type="ECO:0000256" key="1">
    <source>
        <dbReference type="SAM" id="SignalP"/>
    </source>
</evidence>
<dbReference type="SUPFAM" id="SSF57302">
    <property type="entry name" value="Snake toxin-like"/>
    <property type="match status" value="1"/>
</dbReference>
<keyword evidence="3" id="KW-1185">Reference proteome</keyword>
<dbReference type="AlphaFoldDB" id="A0A2G5V4B5"/>
<sequence length="124" mass="13484">MMSSKAASIVIFAVLVTVASAQLYCYYGTSTQYSNQVVQQITPVPCPGNYCLKNYQKVYNSNVKQQNSYGCANTVCTHSGCSENSNGYGSCCCRGNYCNSGFDLSKTAVSSMILTIVSVMYMYL</sequence>
<dbReference type="STRING" id="1611254.A0A2G5V4B5"/>
<feature type="signal peptide" evidence="1">
    <location>
        <begin position="1"/>
        <end position="21"/>
    </location>
</feature>
<comment type="caution">
    <text evidence="2">The sequence shown here is derived from an EMBL/GenBank/DDBJ whole genome shotgun (WGS) entry which is preliminary data.</text>
</comment>
<feature type="chain" id="PRO_5013613296" description="UPAR/Ly6 domain-containing protein" evidence="1">
    <location>
        <begin position="22"/>
        <end position="124"/>
    </location>
</feature>
<gene>
    <name evidence="2" type="primary">Cnig_chr_II.g6254</name>
    <name evidence="2" type="ORF">B9Z55_006254</name>
</gene>